<keyword evidence="1" id="KW-0812">Transmembrane</keyword>
<dbReference type="RefSeq" id="WP_371571869.1">
    <property type="nucleotide sequence ID" value="NZ_JASMRN010000015.1"/>
</dbReference>
<feature type="domain" description="Protein FecR C-terminal" evidence="3">
    <location>
        <begin position="294"/>
        <end position="363"/>
    </location>
</feature>
<dbReference type="PANTHER" id="PTHR30273:SF2">
    <property type="entry name" value="PROTEIN FECR"/>
    <property type="match status" value="1"/>
</dbReference>
<feature type="domain" description="FecR protein" evidence="2">
    <location>
        <begin position="147"/>
        <end position="237"/>
    </location>
</feature>
<comment type="caution">
    <text evidence="4">The sequence shown here is derived from an EMBL/GenBank/DDBJ whole genome shotgun (WGS) entry which is preliminary data.</text>
</comment>
<evidence type="ECO:0000259" key="3">
    <source>
        <dbReference type="Pfam" id="PF16344"/>
    </source>
</evidence>
<dbReference type="Proteomes" id="UP001568894">
    <property type="component" value="Unassembled WGS sequence"/>
</dbReference>
<dbReference type="Gene3D" id="2.60.120.1440">
    <property type="match status" value="1"/>
</dbReference>
<evidence type="ECO:0000259" key="2">
    <source>
        <dbReference type="Pfam" id="PF04773"/>
    </source>
</evidence>
<dbReference type="InterPro" id="IPR012373">
    <property type="entry name" value="Ferrdict_sens_TM"/>
</dbReference>
<proteinExistence type="predicted"/>
<dbReference type="Pfam" id="PF16344">
    <property type="entry name" value="FecR_C"/>
    <property type="match status" value="1"/>
</dbReference>
<sequence length="369" mass="42201">MQIRDHYTEIEEFLSDASFQTWIRSNVDQDNWEEWTLETAVRAKLVQDARLWILATKTPEPNFTTAKIQTALLATWSKIEKREQPNNKKEINLWNSNWLRSIAAVLVFGILATWTYSHFFIALDDQKVYNELLDENFEGLVEQTNNSNKAQTITLSDGSSILLQPKSKLSYPKIFTGSERRVYLSGEAFFEISKNPNKPFLVYANEIVTRVLGTSFKISAYAKNPNIEVLVRTGKVKIESNQSIMPSSKDEDITLLPNEAVRFTRKDLKFQKITDITKDEALISSLSNIEQLSFDFTDIPVSQIFKTLEQAYLINIAYPQAKMKECHLTSSLNDMPLPEKLKIICKALGNNTNYEMNGNQIIITSDGCE</sequence>
<dbReference type="InterPro" id="IPR006860">
    <property type="entry name" value="FecR"/>
</dbReference>
<dbReference type="PANTHER" id="PTHR30273">
    <property type="entry name" value="PERIPLASMIC SIGNAL SENSOR AND SIGMA FACTOR ACTIVATOR FECR-RELATED"/>
    <property type="match status" value="1"/>
</dbReference>
<feature type="transmembrane region" description="Helical" evidence="1">
    <location>
        <begin position="98"/>
        <end position="117"/>
    </location>
</feature>
<evidence type="ECO:0000313" key="5">
    <source>
        <dbReference type="Proteomes" id="UP001568894"/>
    </source>
</evidence>
<dbReference type="Pfam" id="PF04773">
    <property type="entry name" value="FecR"/>
    <property type="match status" value="1"/>
</dbReference>
<dbReference type="PIRSF" id="PIRSF018266">
    <property type="entry name" value="FecR"/>
    <property type="match status" value="1"/>
</dbReference>
<accession>A0ABV4KFY9</accession>
<gene>
    <name evidence="4" type="ORF">QO192_14945</name>
</gene>
<protein>
    <submittedName>
        <fullName evidence="4">FecR family protein</fullName>
    </submittedName>
</protein>
<keyword evidence="1" id="KW-1133">Transmembrane helix</keyword>
<evidence type="ECO:0000256" key="1">
    <source>
        <dbReference type="SAM" id="Phobius"/>
    </source>
</evidence>
<keyword evidence="1" id="KW-0472">Membrane</keyword>
<dbReference type="EMBL" id="JASMRN010000015">
    <property type="protein sequence ID" value="MEZ7516578.1"/>
    <property type="molecule type" value="Genomic_DNA"/>
</dbReference>
<keyword evidence="5" id="KW-1185">Reference proteome</keyword>
<name>A0ABV4KFY9_9FLAO</name>
<evidence type="ECO:0000313" key="4">
    <source>
        <dbReference type="EMBL" id="MEZ7516578.1"/>
    </source>
</evidence>
<organism evidence="4 5">
    <name type="scientific">Flavobacterium frigidarium</name>
    <dbReference type="NCBI Taxonomy" id="99286"/>
    <lineage>
        <taxon>Bacteria</taxon>
        <taxon>Pseudomonadati</taxon>
        <taxon>Bacteroidota</taxon>
        <taxon>Flavobacteriia</taxon>
        <taxon>Flavobacteriales</taxon>
        <taxon>Flavobacteriaceae</taxon>
        <taxon>Flavobacterium</taxon>
    </lineage>
</organism>
<reference evidence="4 5" key="1">
    <citation type="submission" date="2023-05" db="EMBL/GenBank/DDBJ databases">
        <title>Adaptations of aquatic viruses from atmosphere-close ecosystems of the Central Arctic Ocean.</title>
        <authorList>
            <person name="Rahlff J."/>
            <person name="Holmfeldt K."/>
        </authorList>
    </citation>
    <scope>NUCLEOTIDE SEQUENCE [LARGE SCALE GENOMIC DNA]</scope>
    <source>
        <strain evidence="4 5">Arc14</strain>
    </source>
</reference>
<dbReference type="InterPro" id="IPR032508">
    <property type="entry name" value="FecR_C"/>
</dbReference>
<dbReference type="Gene3D" id="3.55.50.30">
    <property type="match status" value="1"/>
</dbReference>